<proteinExistence type="predicted"/>
<organism evidence="1 2">
    <name type="scientific">Hyalomma asiaticum</name>
    <name type="common">Tick</name>
    <dbReference type="NCBI Taxonomy" id="266040"/>
    <lineage>
        <taxon>Eukaryota</taxon>
        <taxon>Metazoa</taxon>
        <taxon>Ecdysozoa</taxon>
        <taxon>Arthropoda</taxon>
        <taxon>Chelicerata</taxon>
        <taxon>Arachnida</taxon>
        <taxon>Acari</taxon>
        <taxon>Parasitiformes</taxon>
        <taxon>Ixodida</taxon>
        <taxon>Ixodoidea</taxon>
        <taxon>Ixodidae</taxon>
        <taxon>Hyalomminae</taxon>
        <taxon>Hyalomma</taxon>
    </lineage>
</organism>
<comment type="caution">
    <text evidence="1">The sequence shown here is derived from an EMBL/GenBank/DDBJ whole genome shotgun (WGS) entry which is preliminary data.</text>
</comment>
<reference evidence="1" key="1">
    <citation type="submission" date="2020-05" db="EMBL/GenBank/DDBJ databases">
        <title>Large-scale comparative analyses of tick genomes elucidate their genetic diversity and vector capacities.</title>
        <authorList>
            <person name="Jia N."/>
            <person name="Wang J."/>
            <person name="Shi W."/>
            <person name="Du L."/>
            <person name="Sun Y."/>
            <person name="Zhan W."/>
            <person name="Jiang J."/>
            <person name="Wang Q."/>
            <person name="Zhang B."/>
            <person name="Ji P."/>
            <person name="Sakyi L.B."/>
            <person name="Cui X."/>
            <person name="Yuan T."/>
            <person name="Jiang B."/>
            <person name="Yang W."/>
            <person name="Lam T.T.-Y."/>
            <person name="Chang Q."/>
            <person name="Ding S."/>
            <person name="Wang X."/>
            <person name="Zhu J."/>
            <person name="Ruan X."/>
            <person name="Zhao L."/>
            <person name="Wei J."/>
            <person name="Que T."/>
            <person name="Du C."/>
            <person name="Cheng J."/>
            <person name="Dai P."/>
            <person name="Han X."/>
            <person name="Huang E."/>
            <person name="Gao Y."/>
            <person name="Liu J."/>
            <person name="Shao H."/>
            <person name="Ye R."/>
            <person name="Li L."/>
            <person name="Wei W."/>
            <person name="Wang X."/>
            <person name="Wang C."/>
            <person name="Yang T."/>
            <person name="Huo Q."/>
            <person name="Li W."/>
            <person name="Guo W."/>
            <person name="Chen H."/>
            <person name="Zhou L."/>
            <person name="Ni X."/>
            <person name="Tian J."/>
            <person name="Zhou Y."/>
            <person name="Sheng Y."/>
            <person name="Liu T."/>
            <person name="Pan Y."/>
            <person name="Xia L."/>
            <person name="Li J."/>
            <person name="Zhao F."/>
            <person name="Cao W."/>
        </authorList>
    </citation>
    <scope>NUCLEOTIDE SEQUENCE</scope>
    <source>
        <strain evidence="1">Hyas-2018</strain>
    </source>
</reference>
<gene>
    <name evidence="1" type="ORF">HPB50_019936</name>
</gene>
<keyword evidence="2" id="KW-1185">Reference proteome</keyword>
<name>A0ACB7T028_HYAAI</name>
<accession>A0ACB7T028</accession>
<sequence>MDGPLLGSRIERYSSIGHRSSLSRSRRSSSVRGSRRRSSEKSIVRSPSTTSRQTSDNCGNALFFSAAFAAAATGLGAYIALCYSISSCTRAVREDPGQSEAIKPLLQMIWTTANMSLDPCADFYEYACYNYRHSSKKGIPFQHPLANRMIQGLSQSYAGHALLNYYKACLAVQWDSRDAVKSAVRAVFEILYVKSGTITPLRMFVLVLKLNLVYDVHTDPSIHLGQPASAVLEYAVMHKSTQRGQVGDLDQHSSLFIIAGTHNSCALSSFPEQTKAIYGDVIEELTSIMGANVTFSHLIQLSANLCRAVSNGSDYVKSRRNILGRLIPGVSSRLWATVVEEYSGRKLADEVSHSSVDVIRHRFAVLTDQNSQPVALAFVLARAAVQLIRDKNSNSPARRSHEYCEITASQLMPLWVLSVLLTFSAQTEHNQAVVSTFDSLVEEIQKELGEVLGPDDVLRAKQELERIKPLLPYHVYPLETELPILGDNHFTNLLRVREHRLNSSRYRTPSGIPASAAESITLMYPTLTPGYVTIPLGLYTATRLEPPMRLRPMALIGLLVADTMWSALFQANWTDGGKKAMSRLRCSPYGSAENLFHRSLKWPLRALVSCVRALGISDWHKDSIIWGQWSTSLSQIFYHLAVIYFYCQDPTQDTKLPRTDVTLFLSSITDFLEAFRCPGNKLQPICS</sequence>
<evidence type="ECO:0000313" key="1">
    <source>
        <dbReference type="EMBL" id="KAH6939596.1"/>
    </source>
</evidence>
<protein>
    <submittedName>
        <fullName evidence="1">Uncharacterized protein</fullName>
    </submittedName>
</protein>
<evidence type="ECO:0000313" key="2">
    <source>
        <dbReference type="Proteomes" id="UP000821845"/>
    </source>
</evidence>
<dbReference type="EMBL" id="CM023482">
    <property type="protein sequence ID" value="KAH6939596.1"/>
    <property type="molecule type" value="Genomic_DNA"/>
</dbReference>
<dbReference type="Proteomes" id="UP000821845">
    <property type="component" value="Chromosome 2"/>
</dbReference>